<evidence type="ECO:0000313" key="3">
    <source>
        <dbReference type="Proteomes" id="UP001206925"/>
    </source>
</evidence>
<protein>
    <submittedName>
        <fullName evidence="2">Uncharacterized protein</fullName>
    </submittedName>
</protein>
<evidence type="ECO:0000313" key="2">
    <source>
        <dbReference type="EMBL" id="KAI7725838.1"/>
    </source>
</evidence>
<name>A0AAD5BLX6_AMBAR</name>
<dbReference type="EMBL" id="JAMZMK010011846">
    <property type="protein sequence ID" value="KAI7725838.1"/>
    <property type="molecule type" value="Genomic_DNA"/>
</dbReference>
<sequence>PTRPPPASFLYRNHYKRESSQNIQNNLQLHKAKQSKAKNKQTNSVFNRGFLLHMLPKKRLVEVVNSDADTATDNTTTTTNNNSESLRKKARIGCLTASCTSISSRATSDSDGKKKRRSSGGEESSVSASSTVVEPSVTNMGLDDGSVQDIDEDLHSRQLAVYGRETMRRLFAANVLVSGMQGLGAEIGCLDLCFESEADNKSMLEC</sequence>
<dbReference type="AlphaFoldDB" id="A0AAD5BLX6"/>
<dbReference type="Proteomes" id="UP001206925">
    <property type="component" value="Unassembled WGS sequence"/>
</dbReference>
<comment type="caution">
    <text evidence="2">The sequence shown here is derived from an EMBL/GenBank/DDBJ whole genome shotgun (WGS) entry which is preliminary data.</text>
</comment>
<gene>
    <name evidence="2" type="ORF">M8C21_024898</name>
</gene>
<dbReference type="Gene3D" id="3.40.50.720">
    <property type="entry name" value="NAD(P)-binding Rossmann-like Domain"/>
    <property type="match status" value="1"/>
</dbReference>
<feature type="region of interest" description="Disordered" evidence="1">
    <location>
        <begin position="103"/>
        <end position="148"/>
    </location>
</feature>
<reference evidence="2" key="1">
    <citation type="submission" date="2022-06" db="EMBL/GenBank/DDBJ databases">
        <title>Uncovering the hologenomic basis of an extraordinary plant invasion.</title>
        <authorList>
            <person name="Bieker V.C."/>
            <person name="Martin M.D."/>
            <person name="Gilbert T."/>
            <person name="Hodgins K."/>
            <person name="Battlay P."/>
            <person name="Petersen B."/>
            <person name="Wilson J."/>
        </authorList>
    </citation>
    <scope>NUCLEOTIDE SEQUENCE</scope>
    <source>
        <strain evidence="2">AA19_3_7</strain>
        <tissue evidence="2">Leaf</tissue>
    </source>
</reference>
<organism evidence="2 3">
    <name type="scientific">Ambrosia artemisiifolia</name>
    <name type="common">Common ragweed</name>
    <dbReference type="NCBI Taxonomy" id="4212"/>
    <lineage>
        <taxon>Eukaryota</taxon>
        <taxon>Viridiplantae</taxon>
        <taxon>Streptophyta</taxon>
        <taxon>Embryophyta</taxon>
        <taxon>Tracheophyta</taxon>
        <taxon>Spermatophyta</taxon>
        <taxon>Magnoliopsida</taxon>
        <taxon>eudicotyledons</taxon>
        <taxon>Gunneridae</taxon>
        <taxon>Pentapetalae</taxon>
        <taxon>asterids</taxon>
        <taxon>campanulids</taxon>
        <taxon>Asterales</taxon>
        <taxon>Asteraceae</taxon>
        <taxon>Asteroideae</taxon>
        <taxon>Heliantheae alliance</taxon>
        <taxon>Heliantheae</taxon>
        <taxon>Ambrosia</taxon>
    </lineage>
</organism>
<proteinExistence type="predicted"/>
<accession>A0AAD5BLX6</accession>
<dbReference type="SUPFAM" id="SSF69572">
    <property type="entry name" value="Activating enzymes of the ubiquitin-like proteins"/>
    <property type="match status" value="1"/>
</dbReference>
<dbReference type="InterPro" id="IPR035985">
    <property type="entry name" value="Ubiquitin-activating_enz"/>
</dbReference>
<feature type="compositionally biased region" description="Low complexity" evidence="1">
    <location>
        <begin position="121"/>
        <end position="138"/>
    </location>
</feature>
<feature type="non-terminal residue" evidence="2">
    <location>
        <position position="1"/>
    </location>
</feature>
<keyword evidence="3" id="KW-1185">Reference proteome</keyword>
<evidence type="ECO:0000256" key="1">
    <source>
        <dbReference type="SAM" id="MobiDB-lite"/>
    </source>
</evidence>
<dbReference type="GO" id="GO:0008641">
    <property type="term" value="F:ubiquitin-like modifier activating enzyme activity"/>
    <property type="evidence" value="ECO:0007669"/>
    <property type="project" value="InterPro"/>
</dbReference>